<dbReference type="RefSeq" id="WP_305105710.1">
    <property type="nucleotide sequence ID" value="NZ_JAUTWS010000021.1"/>
</dbReference>
<keyword evidence="5 8" id="KW-0223">Dioxygenase</keyword>
<evidence type="ECO:0000313" key="10">
    <source>
        <dbReference type="EMBL" id="MDO9710854.1"/>
    </source>
</evidence>
<dbReference type="Pfam" id="PF22632">
    <property type="entry name" value="BphC_D1"/>
    <property type="match status" value="1"/>
</dbReference>
<comment type="cofactor">
    <cofactor evidence="1 8">
        <name>Fe(2+)</name>
        <dbReference type="ChEBI" id="CHEBI:29033"/>
    </cofactor>
</comment>
<proteinExistence type="inferred from homology"/>
<name>A0ABT9E3V8_9PROT</name>
<keyword evidence="11" id="KW-1185">Reference proteome</keyword>
<accession>A0ABT9E3V8</accession>
<comment type="caution">
    <text evidence="10">The sequence shown here is derived from an EMBL/GenBank/DDBJ whole genome shotgun (WGS) entry which is preliminary data.</text>
</comment>
<evidence type="ECO:0000256" key="3">
    <source>
        <dbReference type="ARBA" id="ARBA00022723"/>
    </source>
</evidence>
<dbReference type="PROSITE" id="PS51819">
    <property type="entry name" value="VOC"/>
    <property type="match status" value="2"/>
</dbReference>
<dbReference type="Pfam" id="PF00903">
    <property type="entry name" value="Glyoxalase"/>
    <property type="match status" value="1"/>
</dbReference>
<keyword evidence="3" id="KW-0479">Metal-binding</keyword>
<keyword evidence="7 8" id="KW-0408">Iron</keyword>
<dbReference type="SUPFAM" id="SSF54593">
    <property type="entry name" value="Glyoxalase/Bleomycin resistance protein/Dihydroxybiphenyl dioxygenase"/>
    <property type="match status" value="1"/>
</dbReference>
<dbReference type="InterPro" id="IPR000486">
    <property type="entry name" value="Xdiol_ring_cleave_dOase_1/2"/>
</dbReference>
<evidence type="ECO:0000256" key="7">
    <source>
        <dbReference type="ARBA" id="ARBA00023004"/>
    </source>
</evidence>
<evidence type="ECO:0000256" key="2">
    <source>
        <dbReference type="ARBA" id="ARBA00008784"/>
    </source>
</evidence>
<keyword evidence="4 8" id="KW-0058">Aromatic hydrocarbons catabolism</keyword>
<keyword evidence="6 8" id="KW-0560">Oxidoreductase</keyword>
<feature type="domain" description="VOC" evidence="9">
    <location>
        <begin position="142"/>
        <end position="257"/>
    </location>
</feature>
<dbReference type="InterPro" id="IPR029068">
    <property type="entry name" value="Glyas_Bleomycin-R_OHBP_Dase"/>
</dbReference>
<reference evidence="10 11" key="1">
    <citation type="submission" date="2023-08" db="EMBL/GenBank/DDBJ databases">
        <title>The draft genome sequence of Paracraurococcus sp. LOR1-02.</title>
        <authorList>
            <person name="Kingkaew E."/>
            <person name="Tanasupawat S."/>
        </authorList>
    </citation>
    <scope>NUCLEOTIDE SEQUENCE [LARGE SCALE GENOMIC DNA]</scope>
    <source>
        <strain evidence="10 11">LOR1-02</strain>
    </source>
</reference>
<evidence type="ECO:0000256" key="5">
    <source>
        <dbReference type="ARBA" id="ARBA00022964"/>
    </source>
</evidence>
<dbReference type="InterPro" id="IPR004360">
    <property type="entry name" value="Glyas_Fos-R_dOase_dom"/>
</dbReference>
<dbReference type="Gene3D" id="3.10.180.10">
    <property type="entry name" value="2,3-Dihydroxybiphenyl 1,2-Dioxygenase, domain 1"/>
    <property type="match status" value="2"/>
</dbReference>
<evidence type="ECO:0000259" key="9">
    <source>
        <dbReference type="PROSITE" id="PS51819"/>
    </source>
</evidence>
<comment type="similarity">
    <text evidence="2 8">Belongs to the extradiol ring-cleavage dioxygenase family.</text>
</comment>
<sequence length="334" mass="36484">MAVQALGYLGLGVAQPGAWSDFATRELGLQAVDRGGGYRAFRMDDRKQRLLVDSAWAEGEYLLGWEVADAAALEALAARLEAAGTPVRWEGRALADQRCVAGLISFQDPAGNRLEAFHGGQVADEPFRPGRDIAGFRAGPLGMGHVLLMVPQLGPALEFYCGLLGFKVSDYMRGPVSAYFLHVNARHHTLALVEGPQRMLHHLMMELYAFDDVGRAYDMVSADPARVAATLGRHPNDLMTSFYMRTPSPILVEYGWGGREVDDATWQPEELTSLGSLWGHKGLFDALGGDGPMPAEPPPFMRPAFPRAPLQVMEGNYQRMAGVCPWWDAARAAE</sequence>
<evidence type="ECO:0000256" key="4">
    <source>
        <dbReference type="ARBA" id="ARBA00022797"/>
    </source>
</evidence>
<dbReference type="CDD" id="cd07237">
    <property type="entry name" value="BphC1-RGP6_C_like"/>
    <property type="match status" value="1"/>
</dbReference>
<dbReference type="PROSITE" id="PS00934">
    <property type="entry name" value="GLYOXALASE_I_1"/>
    <property type="match status" value="1"/>
</dbReference>
<protein>
    <submittedName>
        <fullName evidence="10">VOC family protein</fullName>
    </submittedName>
</protein>
<evidence type="ECO:0000256" key="6">
    <source>
        <dbReference type="ARBA" id="ARBA00023002"/>
    </source>
</evidence>
<dbReference type="InterPro" id="IPR018146">
    <property type="entry name" value="Glyoxalase_1_CS"/>
</dbReference>
<dbReference type="Proteomes" id="UP001243009">
    <property type="component" value="Unassembled WGS sequence"/>
</dbReference>
<gene>
    <name evidence="10" type="ORF">Q7A36_21060</name>
</gene>
<evidence type="ECO:0000256" key="1">
    <source>
        <dbReference type="ARBA" id="ARBA00001954"/>
    </source>
</evidence>
<evidence type="ECO:0000313" key="11">
    <source>
        <dbReference type="Proteomes" id="UP001243009"/>
    </source>
</evidence>
<dbReference type="EMBL" id="JAUTWS010000021">
    <property type="protein sequence ID" value="MDO9710854.1"/>
    <property type="molecule type" value="Genomic_DNA"/>
</dbReference>
<dbReference type="InterPro" id="IPR037523">
    <property type="entry name" value="VOC_core"/>
</dbReference>
<dbReference type="PROSITE" id="PS00082">
    <property type="entry name" value="EXTRADIOL_DIOXYGENAS"/>
    <property type="match status" value="1"/>
</dbReference>
<evidence type="ECO:0000256" key="8">
    <source>
        <dbReference type="RuleBase" id="RU000683"/>
    </source>
</evidence>
<organism evidence="10 11">
    <name type="scientific">Paracraurococcus lichenis</name>
    <dbReference type="NCBI Taxonomy" id="3064888"/>
    <lineage>
        <taxon>Bacteria</taxon>
        <taxon>Pseudomonadati</taxon>
        <taxon>Pseudomonadota</taxon>
        <taxon>Alphaproteobacteria</taxon>
        <taxon>Acetobacterales</taxon>
        <taxon>Roseomonadaceae</taxon>
        <taxon>Paracraurococcus</taxon>
    </lineage>
</organism>
<feature type="domain" description="VOC" evidence="9">
    <location>
        <begin position="5"/>
        <end position="119"/>
    </location>
</feature>